<protein>
    <submittedName>
        <fullName evidence="3">Predicted dehydrogenase</fullName>
    </submittedName>
</protein>
<dbReference type="SUPFAM" id="SSF51735">
    <property type="entry name" value="NAD(P)-binding Rossmann-fold domains"/>
    <property type="match status" value="1"/>
</dbReference>
<dbReference type="SUPFAM" id="SSF55347">
    <property type="entry name" value="Glyceraldehyde-3-phosphate dehydrogenase-like, C-terminal domain"/>
    <property type="match status" value="1"/>
</dbReference>
<accession>A0A1H0ZN98</accession>
<gene>
    <name evidence="3" type="ORF">SAMN04487752_1621</name>
</gene>
<dbReference type="EMBL" id="FNJW01000008">
    <property type="protein sequence ID" value="SDQ28862.1"/>
    <property type="molecule type" value="Genomic_DNA"/>
</dbReference>
<dbReference type="PANTHER" id="PTHR43054:SF1">
    <property type="entry name" value="SCYLLO-INOSITOL 2-DEHYDROGENASE (NADP(+)) IOLU"/>
    <property type="match status" value="1"/>
</dbReference>
<dbReference type="Proteomes" id="UP000199481">
    <property type="component" value="Unassembled WGS sequence"/>
</dbReference>
<dbReference type="InterPro" id="IPR055170">
    <property type="entry name" value="GFO_IDH_MocA-like_dom"/>
</dbReference>
<dbReference type="PANTHER" id="PTHR43054">
    <property type="match status" value="1"/>
</dbReference>
<keyword evidence="4" id="KW-1185">Reference proteome</keyword>
<sequence>MKLAIIGSGMIVNDFLTMVCDVPGIQLEAIVGTDRSMDKMKLLKNEYGIRQVSTNYSDCLNNQNIDTVYIALPNHLHFSFAKQALLSKKNVICEKPFTLNLSEMKELRELALANKVMLLEAITNQYLTNYKKIKEAINTIGAIKIIECNYSQYSSRYDAFKKGDILPAFNPKMGGGALMDINIYNIHFVTGLFGEPQIVNYLANVENGIDTSGILSLDYGDKKVVCIGAKDSTAPIRTIIQGEKGAIIIEGPTSTIDRFTVIDHQNKSEIVDSKVHTHRMYEEFIEFERIIRESDVETMIKHLDHSEIVMSIVDKGLETAGITLG</sequence>
<reference evidence="4" key="1">
    <citation type="submission" date="2016-10" db="EMBL/GenBank/DDBJ databases">
        <authorList>
            <person name="Varghese N."/>
            <person name="Submissions S."/>
        </authorList>
    </citation>
    <scope>NUCLEOTIDE SEQUENCE [LARGE SCALE GENOMIC DNA]</scope>
    <source>
        <strain evidence="4">MPL-11</strain>
    </source>
</reference>
<evidence type="ECO:0000313" key="4">
    <source>
        <dbReference type="Proteomes" id="UP000199481"/>
    </source>
</evidence>
<organism evidence="3 4">
    <name type="scientific">Carnobacterium viridans</name>
    <dbReference type="NCBI Taxonomy" id="174587"/>
    <lineage>
        <taxon>Bacteria</taxon>
        <taxon>Bacillati</taxon>
        <taxon>Bacillota</taxon>
        <taxon>Bacilli</taxon>
        <taxon>Lactobacillales</taxon>
        <taxon>Carnobacteriaceae</taxon>
        <taxon>Carnobacterium</taxon>
    </lineage>
</organism>
<feature type="domain" description="GFO/IDH/MocA-like oxidoreductase" evidence="2">
    <location>
        <begin position="131"/>
        <end position="247"/>
    </location>
</feature>
<evidence type="ECO:0000313" key="3">
    <source>
        <dbReference type="EMBL" id="SDQ28862.1"/>
    </source>
</evidence>
<dbReference type="RefSeq" id="WP_089977030.1">
    <property type="nucleotide sequence ID" value="NZ_FNJW01000008.1"/>
</dbReference>
<name>A0A1H0ZN98_9LACT</name>
<evidence type="ECO:0000259" key="1">
    <source>
        <dbReference type="Pfam" id="PF01408"/>
    </source>
</evidence>
<dbReference type="GO" id="GO:0000166">
    <property type="term" value="F:nucleotide binding"/>
    <property type="evidence" value="ECO:0007669"/>
    <property type="project" value="InterPro"/>
</dbReference>
<feature type="domain" description="Gfo/Idh/MocA-like oxidoreductase N-terminal" evidence="1">
    <location>
        <begin position="2"/>
        <end position="118"/>
    </location>
</feature>
<dbReference type="Pfam" id="PF01408">
    <property type="entry name" value="GFO_IDH_MocA"/>
    <property type="match status" value="1"/>
</dbReference>
<dbReference type="InterPro" id="IPR036291">
    <property type="entry name" value="NAD(P)-bd_dom_sf"/>
</dbReference>
<dbReference type="AlphaFoldDB" id="A0A1H0ZN98"/>
<dbReference type="InterPro" id="IPR000683">
    <property type="entry name" value="Gfo/Idh/MocA-like_OxRdtase_N"/>
</dbReference>
<dbReference type="Pfam" id="PF22725">
    <property type="entry name" value="GFO_IDH_MocA_C3"/>
    <property type="match status" value="1"/>
</dbReference>
<dbReference type="OrthoDB" id="9815825at2"/>
<proteinExistence type="predicted"/>
<evidence type="ECO:0000259" key="2">
    <source>
        <dbReference type="Pfam" id="PF22725"/>
    </source>
</evidence>
<dbReference type="Gene3D" id="3.30.360.10">
    <property type="entry name" value="Dihydrodipicolinate Reductase, domain 2"/>
    <property type="match status" value="1"/>
</dbReference>
<dbReference type="Gene3D" id="3.40.50.720">
    <property type="entry name" value="NAD(P)-binding Rossmann-like Domain"/>
    <property type="match status" value="1"/>
</dbReference>